<sequence length="148" mass="15292">MDVTVGVVNLNEPPTFVDGAVGGSPCSSSRVPENSVLGTALAGDKLVATDVDSADQGSVLRYSLEGEQAAVDRWVSQQASSTDVRPASVAAPKRGPEPARPEVTTIAWWPAEDRSVTRVVLTVAVPCVSVTGVSCDGPKVHHPASSED</sequence>
<dbReference type="AlphaFoldDB" id="A0A5A8C8D8"/>
<name>A0A5A8C8D8_CAFRO</name>
<protein>
    <submittedName>
        <fullName evidence="2">Uncharacterized protein</fullName>
    </submittedName>
</protein>
<evidence type="ECO:0000313" key="3">
    <source>
        <dbReference type="Proteomes" id="UP000325113"/>
    </source>
</evidence>
<dbReference type="EMBL" id="VLTM01000150">
    <property type="protein sequence ID" value="KAA0148290.1"/>
    <property type="molecule type" value="Genomic_DNA"/>
</dbReference>
<feature type="region of interest" description="Disordered" evidence="1">
    <location>
        <begin position="75"/>
        <end position="101"/>
    </location>
</feature>
<reference evidence="2 3" key="1">
    <citation type="submission" date="2019-07" db="EMBL/GenBank/DDBJ databases">
        <title>Genomes of Cafeteria roenbergensis.</title>
        <authorList>
            <person name="Fischer M.G."/>
            <person name="Hackl T."/>
            <person name="Roman M."/>
        </authorList>
    </citation>
    <scope>NUCLEOTIDE SEQUENCE [LARGE SCALE GENOMIC DNA]</scope>
    <source>
        <strain evidence="2 3">Cflag</strain>
    </source>
</reference>
<proteinExistence type="predicted"/>
<evidence type="ECO:0000256" key="1">
    <source>
        <dbReference type="SAM" id="MobiDB-lite"/>
    </source>
</evidence>
<evidence type="ECO:0000313" key="2">
    <source>
        <dbReference type="EMBL" id="KAA0148290.1"/>
    </source>
</evidence>
<accession>A0A5A8C8D8</accession>
<dbReference type="Proteomes" id="UP000325113">
    <property type="component" value="Unassembled WGS sequence"/>
</dbReference>
<comment type="caution">
    <text evidence="2">The sequence shown here is derived from an EMBL/GenBank/DDBJ whole genome shotgun (WGS) entry which is preliminary data.</text>
</comment>
<gene>
    <name evidence="2" type="ORF">FNF31_07433</name>
</gene>
<organism evidence="2 3">
    <name type="scientific">Cafeteria roenbergensis</name>
    <name type="common">Marine flagellate</name>
    <dbReference type="NCBI Taxonomy" id="33653"/>
    <lineage>
        <taxon>Eukaryota</taxon>
        <taxon>Sar</taxon>
        <taxon>Stramenopiles</taxon>
        <taxon>Bigyra</taxon>
        <taxon>Opalozoa</taxon>
        <taxon>Bicosoecida</taxon>
        <taxon>Cafeteriaceae</taxon>
        <taxon>Cafeteria</taxon>
    </lineage>
</organism>